<dbReference type="Pfam" id="PF01926">
    <property type="entry name" value="MMR_HSR1"/>
    <property type="match status" value="1"/>
</dbReference>
<dbReference type="AlphaFoldDB" id="X0VSX5"/>
<dbReference type="Gene3D" id="3.40.50.300">
    <property type="entry name" value="P-loop containing nucleotide triphosphate hydrolases"/>
    <property type="match status" value="1"/>
</dbReference>
<dbReference type="Gene3D" id="1.20.120.430">
    <property type="entry name" value="tRNA modification GTPase MnmE domain 2"/>
    <property type="match status" value="1"/>
</dbReference>
<dbReference type="PANTHER" id="PTHR42714">
    <property type="entry name" value="TRNA MODIFICATION GTPASE GTPBP3"/>
    <property type="match status" value="1"/>
</dbReference>
<dbReference type="CDD" id="cd04164">
    <property type="entry name" value="trmE"/>
    <property type="match status" value="1"/>
</dbReference>
<dbReference type="InterPro" id="IPR025867">
    <property type="entry name" value="MnmE_helical"/>
</dbReference>
<gene>
    <name evidence="2" type="ORF">S01H1_57896</name>
</gene>
<organism evidence="2">
    <name type="scientific">marine sediment metagenome</name>
    <dbReference type="NCBI Taxonomy" id="412755"/>
    <lineage>
        <taxon>unclassified sequences</taxon>
        <taxon>metagenomes</taxon>
        <taxon>ecological metagenomes</taxon>
    </lineage>
</organism>
<accession>X0VSX5</accession>
<name>X0VSX5_9ZZZZ</name>
<dbReference type="GO" id="GO:0005829">
    <property type="term" value="C:cytosol"/>
    <property type="evidence" value="ECO:0007669"/>
    <property type="project" value="TreeGrafter"/>
</dbReference>
<proteinExistence type="predicted"/>
<dbReference type="InterPro" id="IPR027417">
    <property type="entry name" value="P-loop_NTPase"/>
</dbReference>
<dbReference type="PROSITE" id="PS51709">
    <property type="entry name" value="G_TRME"/>
    <property type="match status" value="1"/>
</dbReference>
<protein>
    <recommendedName>
        <fullName evidence="1">TrmE-type G domain-containing protein</fullName>
    </recommendedName>
</protein>
<feature type="domain" description="TrmE-type G" evidence="1">
    <location>
        <begin position="1"/>
        <end position="151"/>
    </location>
</feature>
<dbReference type="Pfam" id="PF12631">
    <property type="entry name" value="MnmE_helical"/>
    <property type="match status" value="1"/>
</dbReference>
<comment type="caution">
    <text evidence="2">The sequence shown here is derived from an EMBL/GenBank/DDBJ whole genome shotgun (WGS) entry which is preliminary data.</text>
</comment>
<feature type="non-terminal residue" evidence="2">
    <location>
        <position position="1"/>
    </location>
</feature>
<dbReference type="SUPFAM" id="SSF116878">
    <property type="entry name" value="TrmE connector domain"/>
    <property type="match status" value="1"/>
</dbReference>
<dbReference type="InterPro" id="IPR027368">
    <property type="entry name" value="MnmE_dom2"/>
</dbReference>
<evidence type="ECO:0000313" key="2">
    <source>
        <dbReference type="EMBL" id="GAG15543.1"/>
    </source>
</evidence>
<dbReference type="InterPro" id="IPR006073">
    <property type="entry name" value="GTP-bd"/>
</dbReference>
<dbReference type="EMBL" id="BARS01037789">
    <property type="protein sequence ID" value="GAG15543.1"/>
    <property type="molecule type" value="Genomic_DNA"/>
</dbReference>
<sequence length="230" mass="25728">PNVGKSSLVNRIILKDRVIVTSVPGTTRDLIDETIIIHGIPVIVTDTAGLHKANDPIEAIGIEKTLERIETSDLVLFMVDASCALSEVDSMIYDQIKEKKHILVFNKMDLVCNGFELDIPESWKNIMSVRISALYSKGINELKDKIKRKIIDEYGFNNKNTIIPNIRHTHSLERCVKSVADVITGLKNSMPAEIIAIDLRETIETLGEILGITTKEDVLENIFSRFCIGK</sequence>
<reference evidence="2" key="1">
    <citation type="journal article" date="2014" name="Front. Microbiol.">
        <title>High frequency of phylogenetically diverse reductive dehalogenase-homologous genes in deep subseafloor sedimentary metagenomes.</title>
        <authorList>
            <person name="Kawai M."/>
            <person name="Futagami T."/>
            <person name="Toyoda A."/>
            <person name="Takaki Y."/>
            <person name="Nishi S."/>
            <person name="Hori S."/>
            <person name="Arai W."/>
            <person name="Tsubouchi T."/>
            <person name="Morono Y."/>
            <person name="Uchiyama I."/>
            <person name="Ito T."/>
            <person name="Fujiyama A."/>
            <person name="Inagaki F."/>
            <person name="Takami H."/>
        </authorList>
    </citation>
    <scope>NUCLEOTIDE SEQUENCE</scope>
    <source>
        <strain evidence="2">Expedition CK06-06</strain>
    </source>
</reference>
<dbReference type="GO" id="GO:0030488">
    <property type="term" value="P:tRNA methylation"/>
    <property type="evidence" value="ECO:0007669"/>
    <property type="project" value="TreeGrafter"/>
</dbReference>
<evidence type="ECO:0000259" key="1">
    <source>
        <dbReference type="PROSITE" id="PS51709"/>
    </source>
</evidence>
<dbReference type="SUPFAM" id="SSF52540">
    <property type="entry name" value="P-loop containing nucleoside triphosphate hydrolases"/>
    <property type="match status" value="1"/>
</dbReference>
<dbReference type="PANTHER" id="PTHR42714:SF2">
    <property type="entry name" value="TRNA MODIFICATION GTPASE GTPBP3, MITOCHONDRIAL"/>
    <property type="match status" value="1"/>
</dbReference>
<dbReference type="GO" id="GO:0002098">
    <property type="term" value="P:tRNA wobble uridine modification"/>
    <property type="evidence" value="ECO:0007669"/>
    <property type="project" value="TreeGrafter"/>
</dbReference>
<dbReference type="InterPro" id="IPR005225">
    <property type="entry name" value="Small_GTP-bd"/>
</dbReference>
<dbReference type="InterPro" id="IPR031168">
    <property type="entry name" value="G_TrmE"/>
</dbReference>
<dbReference type="GO" id="GO:0005525">
    <property type="term" value="F:GTP binding"/>
    <property type="evidence" value="ECO:0007669"/>
    <property type="project" value="InterPro"/>
</dbReference>
<dbReference type="NCBIfam" id="TIGR00231">
    <property type="entry name" value="small_GTP"/>
    <property type="match status" value="1"/>
</dbReference>